<dbReference type="Proteomes" id="UP001596456">
    <property type="component" value="Unassembled WGS sequence"/>
</dbReference>
<protein>
    <recommendedName>
        <fullName evidence="3">RiboL-PSP-HEPN domain-containing protein</fullName>
    </recommendedName>
</protein>
<reference evidence="2" key="1">
    <citation type="journal article" date="2019" name="Int. J. Syst. Evol. Microbiol.">
        <title>The Global Catalogue of Microorganisms (GCM) 10K type strain sequencing project: providing services to taxonomists for standard genome sequencing and annotation.</title>
        <authorList>
            <consortium name="The Broad Institute Genomics Platform"/>
            <consortium name="The Broad Institute Genome Sequencing Center for Infectious Disease"/>
            <person name="Wu L."/>
            <person name="Ma J."/>
        </authorList>
    </citation>
    <scope>NUCLEOTIDE SEQUENCE [LARGE SCALE GENOMIC DNA]</scope>
    <source>
        <strain evidence="2">CGMCC 1.16275</strain>
    </source>
</reference>
<name>A0ABW2KRA0_9PROT</name>
<evidence type="ECO:0008006" key="3">
    <source>
        <dbReference type="Google" id="ProtNLM"/>
    </source>
</evidence>
<dbReference type="RefSeq" id="WP_377356993.1">
    <property type="nucleotide sequence ID" value="NZ_JBHTCM010000006.1"/>
</dbReference>
<organism evidence="1 2">
    <name type="scientific">Rhodocista pekingensis</name>
    <dbReference type="NCBI Taxonomy" id="201185"/>
    <lineage>
        <taxon>Bacteria</taxon>
        <taxon>Pseudomonadati</taxon>
        <taxon>Pseudomonadota</taxon>
        <taxon>Alphaproteobacteria</taxon>
        <taxon>Rhodospirillales</taxon>
        <taxon>Azospirillaceae</taxon>
        <taxon>Rhodocista</taxon>
    </lineage>
</organism>
<gene>
    <name evidence="1" type="ORF">ACFQPS_05080</name>
</gene>
<proteinExistence type="predicted"/>
<accession>A0ABW2KRA0</accession>
<sequence>MTVLHTVLSTYAETHRVLARRRDELETDLIRALDDGDSALTDSLHEALGTASAMVWINTEAHFLLVFAQFESLVTELAATAIETGRRHPDAAARRAWQVLYDRARQSVQALPFLDRMALLLDKGDSAYQAIRDIYQKRNHVAHGSPLSEMIDVMELAEQLQAIAARLQEPR</sequence>
<evidence type="ECO:0000313" key="2">
    <source>
        <dbReference type="Proteomes" id="UP001596456"/>
    </source>
</evidence>
<evidence type="ECO:0000313" key="1">
    <source>
        <dbReference type="EMBL" id="MFC7332527.1"/>
    </source>
</evidence>
<dbReference type="EMBL" id="JBHTCM010000006">
    <property type="protein sequence ID" value="MFC7332527.1"/>
    <property type="molecule type" value="Genomic_DNA"/>
</dbReference>
<keyword evidence="2" id="KW-1185">Reference proteome</keyword>
<comment type="caution">
    <text evidence="1">The sequence shown here is derived from an EMBL/GenBank/DDBJ whole genome shotgun (WGS) entry which is preliminary data.</text>
</comment>